<dbReference type="STRING" id="226506.SAMN04488519_104148"/>
<keyword evidence="3" id="KW-1185">Reference proteome</keyword>
<name>A0A1I5EZY2_9BACT</name>
<dbReference type="Gene3D" id="3.90.70.10">
    <property type="entry name" value="Cysteine proteinases"/>
    <property type="match status" value="1"/>
</dbReference>
<dbReference type="Pfam" id="PF03412">
    <property type="entry name" value="Peptidase_C39"/>
    <property type="match status" value="1"/>
</dbReference>
<dbReference type="RefSeq" id="WP_091652466.1">
    <property type="nucleotide sequence ID" value="NZ_FOVW01000004.1"/>
</dbReference>
<protein>
    <submittedName>
        <fullName evidence="2">Peptidase C39 family protein</fullName>
    </submittedName>
</protein>
<proteinExistence type="predicted"/>
<evidence type="ECO:0000313" key="2">
    <source>
        <dbReference type="EMBL" id="SFO17074.1"/>
    </source>
</evidence>
<organism evidence="2 3">
    <name type="scientific">Algoriphagus ornithinivorans</name>
    <dbReference type="NCBI Taxonomy" id="226506"/>
    <lineage>
        <taxon>Bacteria</taxon>
        <taxon>Pseudomonadati</taxon>
        <taxon>Bacteroidota</taxon>
        <taxon>Cytophagia</taxon>
        <taxon>Cytophagales</taxon>
        <taxon>Cyclobacteriaceae</taxon>
        <taxon>Algoriphagus</taxon>
    </lineage>
</organism>
<dbReference type="InterPro" id="IPR005074">
    <property type="entry name" value="Peptidase_C39"/>
</dbReference>
<evidence type="ECO:0000259" key="1">
    <source>
        <dbReference type="PROSITE" id="PS50990"/>
    </source>
</evidence>
<gene>
    <name evidence="2" type="ORF">SAMN04488519_104148</name>
</gene>
<dbReference type="AlphaFoldDB" id="A0A1I5EZY2"/>
<dbReference type="GO" id="GO:0008233">
    <property type="term" value="F:peptidase activity"/>
    <property type="evidence" value="ECO:0007669"/>
    <property type="project" value="InterPro"/>
</dbReference>
<reference evidence="3" key="1">
    <citation type="submission" date="2016-10" db="EMBL/GenBank/DDBJ databases">
        <authorList>
            <person name="Varghese N."/>
            <person name="Submissions S."/>
        </authorList>
    </citation>
    <scope>NUCLEOTIDE SEQUENCE [LARGE SCALE GENOMIC DNA]</scope>
    <source>
        <strain evidence="3">DSM 15282</strain>
    </source>
</reference>
<dbReference type="GO" id="GO:0016020">
    <property type="term" value="C:membrane"/>
    <property type="evidence" value="ECO:0007669"/>
    <property type="project" value="InterPro"/>
</dbReference>
<accession>A0A1I5EZY2</accession>
<dbReference type="Proteomes" id="UP000199564">
    <property type="component" value="Unassembled WGS sequence"/>
</dbReference>
<dbReference type="GO" id="GO:0006508">
    <property type="term" value="P:proteolysis"/>
    <property type="evidence" value="ECO:0007669"/>
    <property type="project" value="InterPro"/>
</dbReference>
<feature type="domain" description="Peptidase C39" evidence="1">
    <location>
        <begin position="10"/>
        <end position="125"/>
    </location>
</feature>
<dbReference type="PROSITE" id="PS50990">
    <property type="entry name" value="PEPTIDASE_C39"/>
    <property type="match status" value="1"/>
</dbReference>
<evidence type="ECO:0000313" key="3">
    <source>
        <dbReference type="Proteomes" id="UP000199564"/>
    </source>
</evidence>
<dbReference type="EMBL" id="FOVW01000004">
    <property type="protein sequence ID" value="SFO17074.1"/>
    <property type="molecule type" value="Genomic_DNA"/>
</dbReference>
<sequence>MKNSFPHYNQPNSKDCGPTCLRIIAKHYGKLISLKETREISETTREGSSLLKLGDAAKAMGFKTIGAKLSYKKLKQAPLPLIVHWDKQHFVVVYKIRKDIEEIFFNSFIKKKLKHSGYLSKLDHP</sequence>
<dbReference type="GO" id="GO:0005524">
    <property type="term" value="F:ATP binding"/>
    <property type="evidence" value="ECO:0007669"/>
    <property type="project" value="InterPro"/>
</dbReference>